<dbReference type="PANTHER" id="PTHR43884:SF25">
    <property type="entry name" value="ACYL-COA DEHYDROGENASE YDBM-RELATED"/>
    <property type="match status" value="1"/>
</dbReference>
<dbReference type="PIRSF" id="PIRSF016578">
    <property type="entry name" value="HsaA"/>
    <property type="match status" value="1"/>
</dbReference>
<dbReference type="PANTHER" id="PTHR43884">
    <property type="entry name" value="ACYL-COA DEHYDROGENASE"/>
    <property type="match status" value="1"/>
</dbReference>
<dbReference type="InterPro" id="IPR036250">
    <property type="entry name" value="AcylCo_DH-like_C"/>
</dbReference>
<dbReference type="Gene3D" id="1.20.140.10">
    <property type="entry name" value="Butyryl-CoA Dehydrogenase, subunit A, domain 3"/>
    <property type="match status" value="1"/>
</dbReference>
<dbReference type="InterPro" id="IPR013107">
    <property type="entry name" value="Acyl-CoA_DH_C"/>
</dbReference>
<dbReference type="GO" id="GO:0050660">
    <property type="term" value="F:flavin adenine dinucleotide binding"/>
    <property type="evidence" value="ECO:0007669"/>
    <property type="project" value="InterPro"/>
</dbReference>
<dbReference type="InterPro" id="IPR009100">
    <property type="entry name" value="AcylCoA_DH/oxidase_NM_dom_sf"/>
</dbReference>
<dbReference type="CDD" id="cd00567">
    <property type="entry name" value="ACAD"/>
    <property type="match status" value="1"/>
</dbReference>
<sequence>MTQFLHTWLEQHEEELKQQGFAHDKEGTFPEASVRRLQEAGYPAVTIPASIGGGGAGLTEWLKLQQRLASIDGALALSLGWHTGMMFHVQAYGLWEGALYEQLASEVVNTGALFNVAATERGSGSPTRGALPETKAVDTGTGWKLTGRKAFTTMLPVLDYAAVTAEVGDTGAQAQFLVPMDAPGVTMEEAWNMMSMRGTGSHDLVLNGVEIPQENKITLSHQEYEPVTAWLLHIPACYTGIAEAALNEACRFASEYSPGSLDTTISELSHIRDKIGTMELKLKEAEAAVYYAAHLWEQAADHERPHLKNHLAQAKHTATNRAQEIVDLAMRVGGAGSLSADSAMQRYYRDVRAGLHNPPMDDAVIAQLAETSLHQRGKKTAKKG</sequence>
<evidence type="ECO:0000256" key="2">
    <source>
        <dbReference type="ARBA" id="ARBA00023002"/>
    </source>
</evidence>
<proteinExistence type="predicted"/>
<evidence type="ECO:0000259" key="3">
    <source>
        <dbReference type="Pfam" id="PF02770"/>
    </source>
</evidence>
<dbReference type="Proteomes" id="UP000243650">
    <property type="component" value="Unassembled WGS sequence"/>
</dbReference>
<dbReference type="Gene3D" id="1.10.540.10">
    <property type="entry name" value="Acyl-CoA dehydrogenase/oxidase, N-terminal domain"/>
    <property type="match status" value="1"/>
</dbReference>
<accession>A0A2P6MJ18</accession>
<keyword evidence="2" id="KW-0560">Oxidoreductase</keyword>
<evidence type="ECO:0000313" key="6">
    <source>
        <dbReference type="EMBL" id="PRO66275.1"/>
    </source>
</evidence>
<dbReference type="InterPro" id="IPR046373">
    <property type="entry name" value="Acyl-CoA_Oxase/DH_mid-dom_sf"/>
</dbReference>
<dbReference type="OrthoDB" id="9785203at2"/>
<evidence type="ECO:0000259" key="4">
    <source>
        <dbReference type="Pfam" id="PF02771"/>
    </source>
</evidence>
<feature type="domain" description="Acyl-CoA dehydrogenase C-terminal" evidence="5">
    <location>
        <begin position="236"/>
        <end position="354"/>
    </location>
</feature>
<dbReference type="InterPro" id="IPR013786">
    <property type="entry name" value="AcylCoA_DH/ox_N"/>
</dbReference>
<dbReference type="GO" id="GO:0003995">
    <property type="term" value="F:acyl-CoA dehydrogenase activity"/>
    <property type="evidence" value="ECO:0007669"/>
    <property type="project" value="TreeGrafter"/>
</dbReference>
<dbReference type="InterPro" id="IPR006091">
    <property type="entry name" value="Acyl-CoA_Oxase/DH_mid-dom"/>
</dbReference>
<feature type="domain" description="Acyl-CoA dehydrogenase/oxidase N-terminal" evidence="4">
    <location>
        <begin position="12"/>
        <end position="93"/>
    </location>
</feature>
<name>A0A2P6MJ18_ALKUR</name>
<dbReference type="Pfam" id="PF02770">
    <property type="entry name" value="Acyl-CoA_dh_M"/>
    <property type="match status" value="1"/>
</dbReference>
<dbReference type="Gene3D" id="2.40.110.10">
    <property type="entry name" value="Butyryl-CoA Dehydrogenase, subunit A, domain 2"/>
    <property type="match status" value="1"/>
</dbReference>
<gene>
    <name evidence="6" type="ORF">C6I21_05595</name>
</gene>
<dbReference type="InterPro" id="IPR037069">
    <property type="entry name" value="AcylCoA_DH/ox_N_sf"/>
</dbReference>
<dbReference type="SUPFAM" id="SSF56645">
    <property type="entry name" value="Acyl-CoA dehydrogenase NM domain-like"/>
    <property type="match status" value="1"/>
</dbReference>
<evidence type="ECO:0000313" key="7">
    <source>
        <dbReference type="Proteomes" id="UP000243650"/>
    </source>
</evidence>
<dbReference type="RefSeq" id="WP_105958465.1">
    <property type="nucleotide sequence ID" value="NZ_PVNS01000004.1"/>
</dbReference>
<feature type="domain" description="Acyl-CoA oxidase/dehydrogenase middle" evidence="3">
    <location>
        <begin position="116"/>
        <end position="209"/>
    </location>
</feature>
<dbReference type="EMBL" id="PVNS01000004">
    <property type="protein sequence ID" value="PRO66275.1"/>
    <property type="molecule type" value="Genomic_DNA"/>
</dbReference>
<protein>
    <submittedName>
        <fullName evidence="6">Acyl-CoA dehydrogenase</fullName>
    </submittedName>
</protein>
<dbReference type="AlphaFoldDB" id="A0A2P6MJ18"/>
<organism evidence="6 7">
    <name type="scientific">Alkalicoccus urumqiensis</name>
    <name type="common">Bacillus urumqiensis</name>
    <dbReference type="NCBI Taxonomy" id="1548213"/>
    <lineage>
        <taxon>Bacteria</taxon>
        <taxon>Bacillati</taxon>
        <taxon>Bacillota</taxon>
        <taxon>Bacilli</taxon>
        <taxon>Bacillales</taxon>
        <taxon>Bacillaceae</taxon>
        <taxon>Alkalicoccus</taxon>
    </lineage>
</organism>
<keyword evidence="7" id="KW-1185">Reference proteome</keyword>
<reference evidence="6 7" key="1">
    <citation type="submission" date="2018-03" db="EMBL/GenBank/DDBJ databases">
        <title>Bacillus urumqiensis sp. nov., a moderately haloalkaliphilic bacterium isolated from a salt lake.</title>
        <authorList>
            <person name="Zhao B."/>
            <person name="Liao Z."/>
        </authorList>
    </citation>
    <scope>NUCLEOTIDE SEQUENCE [LARGE SCALE GENOMIC DNA]</scope>
    <source>
        <strain evidence="6 7">BZ-SZ-XJ18</strain>
    </source>
</reference>
<evidence type="ECO:0000256" key="1">
    <source>
        <dbReference type="ARBA" id="ARBA00022630"/>
    </source>
</evidence>
<dbReference type="Pfam" id="PF02771">
    <property type="entry name" value="Acyl-CoA_dh_N"/>
    <property type="match status" value="1"/>
</dbReference>
<dbReference type="SUPFAM" id="SSF47203">
    <property type="entry name" value="Acyl-CoA dehydrogenase C-terminal domain-like"/>
    <property type="match status" value="1"/>
</dbReference>
<comment type="caution">
    <text evidence="6">The sequence shown here is derived from an EMBL/GenBank/DDBJ whole genome shotgun (WGS) entry which is preliminary data.</text>
</comment>
<evidence type="ECO:0000259" key="5">
    <source>
        <dbReference type="Pfam" id="PF08028"/>
    </source>
</evidence>
<keyword evidence="1" id="KW-0285">Flavoprotein</keyword>
<dbReference type="Pfam" id="PF08028">
    <property type="entry name" value="Acyl-CoA_dh_2"/>
    <property type="match status" value="1"/>
</dbReference>